<evidence type="ECO:0000256" key="8">
    <source>
        <dbReference type="ARBA" id="ARBA00023136"/>
    </source>
</evidence>
<evidence type="ECO:0000256" key="7">
    <source>
        <dbReference type="ARBA" id="ARBA00023010"/>
    </source>
</evidence>
<dbReference type="HAMAP" id="MF_01463_B">
    <property type="entry name" value="SecD_B"/>
    <property type="match status" value="1"/>
</dbReference>
<reference evidence="13" key="1">
    <citation type="submission" date="2020-07" db="EMBL/GenBank/DDBJ databases">
        <title>Huge and variable diversity of episymbiotic CPR bacteria and DPANN archaea in groundwater ecosystems.</title>
        <authorList>
            <person name="He C.Y."/>
            <person name="Keren R."/>
            <person name="Whittaker M."/>
            <person name="Farag I.F."/>
            <person name="Doudna J."/>
            <person name="Cate J.H.D."/>
            <person name="Banfield J.F."/>
        </authorList>
    </citation>
    <scope>NUCLEOTIDE SEQUENCE</scope>
    <source>
        <strain evidence="13">NC_groundwater_1520_Pr4_B-0.1um_53_5</strain>
    </source>
</reference>
<comment type="subunit">
    <text evidence="9">Forms a complex with SecF. Part of the essential Sec protein translocation apparatus which comprises SecA, SecYEG and auxiliary proteins SecDF. Other proteins may also be involved.</text>
</comment>
<dbReference type="AlphaFoldDB" id="A0A933IAE1"/>
<accession>A0A933IAE1</accession>
<dbReference type="GO" id="GO:0005886">
    <property type="term" value="C:plasma membrane"/>
    <property type="evidence" value="ECO:0007669"/>
    <property type="project" value="UniProtKB-SubCell"/>
</dbReference>
<dbReference type="Pfam" id="PF02355">
    <property type="entry name" value="SecD_SecF_C"/>
    <property type="match status" value="1"/>
</dbReference>
<dbReference type="Proteomes" id="UP000736328">
    <property type="component" value="Unassembled WGS sequence"/>
</dbReference>
<keyword evidence="3 9" id="KW-1003">Cell membrane</keyword>
<evidence type="ECO:0000259" key="12">
    <source>
        <dbReference type="Pfam" id="PF22599"/>
    </source>
</evidence>
<dbReference type="PANTHER" id="PTHR30081">
    <property type="entry name" value="PROTEIN-EXPORT MEMBRANE PROTEIN SEC"/>
    <property type="match status" value="1"/>
</dbReference>
<dbReference type="SUPFAM" id="SSF82866">
    <property type="entry name" value="Multidrug efflux transporter AcrB transmembrane domain"/>
    <property type="match status" value="1"/>
</dbReference>
<feature type="transmembrane region" description="Helical" evidence="9">
    <location>
        <begin position="401"/>
        <end position="420"/>
    </location>
</feature>
<dbReference type="EMBL" id="JACQXR010000135">
    <property type="protein sequence ID" value="MBI4727537.1"/>
    <property type="molecule type" value="Genomic_DNA"/>
</dbReference>
<comment type="caution">
    <text evidence="9">Lacks conserved residue(s) required for the propagation of feature annotation.</text>
</comment>
<dbReference type="Gene3D" id="3.30.1360.200">
    <property type="match status" value="1"/>
</dbReference>
<dbReference type="Pfam" id="PF22599">
    <property type="entry name" value="SecDF_P1_head"/>
    <property type="match status" value="1"/>
</dbReference>
<evidence type="ECO:0000256" key="3">
    <source>
        <dbReference type="ARBA" id="ARBA00022475"/>
    </source>
</evidence>
<comment type="caution">
    <text evidence="13">The sequence shown here is derived from an EMBL/GenBank/DDBJ whole genome shotgun (WGS) entry which is preliminary data.</text>
</comment>
<dbReference type="GO" id="GO:0043952">
    <property type="term" value="P:protein transport by the Sec complex"/>
    <property type="evidence" value="ECO:0007669"/>
    <property type="project" value="UniProtKB-UniRule"/>
</dbReference>
<evidence type="ECO:0000256" key="5">
    <source>
        <dbReference type="ARBA" id="ARBA00022927"/>
    </source>
</evidence>
<keyword evidence="4 9" id="KW-0812">Transmembrane</keyword>
<dbReference type="FunFam" id="1.20.1640.10:FF:000004">
    <property type="entry name" value="Protein translocase subunit SecD"/>
    <property type="match status" value="1"/>
</dbReference>
<dbReference type="InterPro" id="IPR001036">
    <property type="entry name" value="Acrflvin-R"/>
</dbReference>
<dbReference type="PRINTS" id="PR00702">
    <property type="entry name" value="ACRIFLAVINRP"/>
</dbReference>
<sequence>MRKANRWKALLTVVLLVAAVWQLVPTFKLQGLTEAQKAEMPREELNRLYAKAIHLGLDLKGGMHLVMEINRQGLAKAMGKEPSEITDKELSDATDRALEIIRNRVDQFGVAEPSIQKQGADRIVVQLPGVDQDRARGLIGTTALLEFKLVQEDKVTMEVLDKIDQALLSDKTRKIVSDSAMLGTEDKPFSALMAPTGSELMVMEQDKRLVEKLLADPLVVAAIPPDYQFLWGEKSSGDNFRGYALYLMKKQPEITGASLAEARMGVGTADNPGGLYVDFVLVRQSANLFSRITAANVKRQLAIVLDGVVKSAPVIQERIPNGRGQITLGTAANPDQAKDLAIILRAGALPAPVEIIEERSVGPSLGQDSINNGIRATIIGGLAVVLFILIYYSLSGLIADLALVFNLVMLLAVMAAFRFTLTLPGIAGIALTVGMAVDANVLIFERIREELRAGKTVRAAIATGYERAFATIFDSNITTAGAAAALLIWGTGPVKGFAVSLIIGLAISMFTAIVVTRLIFEWITVKWNLEKLPI</sequence>
<comment type="function">
    <text evidence="9">Part of the Sec protein translocase complex. Interacts with the SecYEG preprotein conducting channel. SecDF uses the proton motive force (PMF) to complete protein translocation after the ATP-dependent function of SecA.</text>
</comment>
<dbReference type="NCBIfam" id="TIGR00916">
    <property type="entry name" value="2A0604s01"/>
    <property type="match status" value="1"/>
</dbReference>
<evidence type="ECO:0000259" key="10">
    <source>
        <dbReference type="Pfam" id="PF02355"/>
    </source>
</evidence>
<dbReference type="InterPro" id="IPR048631">
    <property type="entry name" value="SecD_1st"/>
</dbReference>
<protein>
    <recommendedName>
        <fullName evidence="9">Protein translocase subunit SecD</fullName>
    </recommendedName>
</protein>
<keyword evidence="5 9" id="KW-0653">Protein transport</keyword>
<evidence type="ECO:0000313" key="13">
    <source>
        <dbReference type="EMBL" id="MBI4727537.1"/>
    </source>
</evidence>
<dbReference type="PANTHER" id="PTHR30081:SF1">
    <property type="entry name" value="PROTEIN TRANSLOCASE SUBUNIT SECD"/>
    <property type="match status" value="1"/>
</dbReference>
<evidence type="ECO:0000256" key="9">
    <source>
        <dbReference type="HAMAP-Rule" id="MF_01463"/>
    </source>
</evidence>
<dbReference type="InterPro" id="IPR048634">
    <property type="entry name" value="SecD_SecF_C"/>
</dbReference>
<evidence type="ECO:0000259" key="11">
    <source>
        <dbReference type="Pfam" id="PF21760"/>
    </source>
</evidence>
<dbReference type="NCBIfam" id="TIGR01129">
    <property type="entry name" value="secD"/>
    <property type="match status" value="1"/>
</dbReference>
<feature type="transmembrane region" description="Helical" evidence="9">
    <location>
        <begin position="468"/>
        <end position="490"/>
    </location>
</feature>
<feature type="domain" description="SecDF P1 head subdomain" evidence="12">
    <location>
        <begin position="245"/>
        <end position="351"/>
    </location>
</feature>
<evidence type="ECO:0000256" key="6">
    <source>
        <dbReference type="ARBA" id="ARBA00022989"/>
    </source>
</evidence>
<comment type="similarity">
    <text evidence="9">Belongs to the SecD/SecF family. SecD subfamily.</text>
</comment>
<dbReference type="Pfam" id="PF21760">
    <property type="entry name" value="SecD_1st"/>
    <property type="match status" value="1"/>
</dbReference>
<keyword evidence="7 9" id="KW-0811">Translocation</keyword>
<keyword evidence="6 9" id="KW-1133">Transmembrane helix</keyword>
<dbReference type="Gene3D" id="3.30.70.3220">
    <property type="match status" value="1"/>
</dbReference>
<gene>
    <name evidence="9 13" type="primary">secD</name>
    <name evidence="13" type="ORF">HY768_10050</name>
</gene>
<dbReference type="GO" id="GO:0015450">
    <property type="term" value="F:protein-transporting ATPase activity"/>
    <property type="evidence" value="ECO:0007669"/>
    <property type="project" value="InterPro"/>
</dbReference>
<dbReference type="InterPro" id="IPR022813">
    <property type="entry name" value="SecD/SecF_arch_bac"/>
</dbReference>
<feature type="domain" description="Protein translocase subunit SecDF P1" evidence="11">
    <location>
        <begin position="95"/>
        <end position="151"/>
    </location>
</feature>
<evidence type="ECO:0000313" key="14">
    <source>
        <dbReference type="Proteomes" id="UP000736328"/>
    </source>
</evidence>
<dbReference type="GO" id="GO:0065002">
    <property type="term" value="P:intracellular protein transmembrane transport"/>
    <property type="evidence" value="ECO:0007669"/>
    <property type="project" value="UniProtKB-UniRule"/>
</dbReference>
<dbReference type="InterPro" id="IPR055344">
    <property type="entry name" value="SecD_SecF_C_bact"/>
</dbReference>
<proteinExistence type="inferred from homology"/>
<keyword evidence="8 9" id="KW-0472">Membrane</keyword>
<dbReference type="InterPro" id="IPR005791">
    <property type="entry name" value="SecD"/>
</dbReference>
<organism evidence="13 14">
    <name type="scientific">candidate division TA06 bacterium</name>
    <dbReference type="NCBI Taxonomy" id="2250710"/>
    <lineage>
        <taxon>Bacteria</taxon>
        <taxon>Bacteria division TA06</taxon>
    </lineage>
</organism>
<dbReference type="GO" id="GO:0006605">
    <property type="term" value="P:protein targeting"/>
    <property type="evidence" value="ECO:0007669"/>
    <property type="project" value="UniProtKB-UniRule"/>
</dbReference>
<feature type="transmembrane region" description="Helical" evidence="9">
    <location>
        <begin position="496"/>
        <end position="520"/>
    </location>
</feature>
<dbReference type="Gene3D" id="1.20.1640.10">
    <property type="entry name" value="Multidrug efflux transporter AcrB transmembrane domain"/>
    <property type="match status" value="1"/>
</dbReference>
<evidence type="ECO:0000256" key="2">
    <source>
        <dbReference type="ARBA" id="ARBA00022448"/>
    </source>
</evidence>
<evidence type="ECO:0000256" key="4">
    <source>
        <dbReference type="ARBA" id="ARBA00022692"/>
    </source>
</evidence>
<feature type="transmembrane region" description="Helical" evidence="9">
    <location>
        <begin position="373"/>
        <end position="394"/>
    </location>
</feature>
<comment type="subcellular location">
    <subcellularLocation>
        <location evidence="1 9">Cell membrane</location>
        <topology evidence="1 9">Multi-pass membrane protein</topology>
    </subcellularLocation>
</comment>
<dbReference type="InterPro" id="IPR054384">
    <property type="entry name" value="SecDF_P1_head"/>
</dbReference>
<name>A0A933IAE1_UNCT6</name>
<evidence type="ECO:0000256" key="1">
    <source>
        <dbReference type="ARBA" id="ARBA00004651"/>
    </source>
</evidence>
<keyword evidence="2 9" id="KW-0813">Transport</keyword>
<feature type="domain" description="Protein export membrane protein SecD/SecF C-terminal" evidence="10">
    <location>
        <begin position="353"/>
        <end position="523"/>
    </location>
</feature>
<feature type="transmembrane region" description="Helical" evidence="9">
    <location>
        <begin position="426"/>
        <end position="447"/>
    </location>
</feature>